<dbReference type="EMBL" id="CP036279">
    <property type="protein sequence ID" value="QDU61446.1"/>
    <property type="molecule type" value="Genomic_DNA"/>
</dbReference>
<proteinExistence type="predicted"/>
<sequence>MSMQFLMVAGGAAAAVIVVLLLVATGGNSKPKRSHEQAAVDLKQPGRVVPRSPIKSSANGLDVERRKTIYRSALAASKRSIDEAEDAVGVTDPKFVDIQRQLEQKYLKGVAREFDVSLQVLTDIEQEGKSSNWPLT</sequence>
<dbReference type="Proteomes" id="UP000317093">
    <property type="component" value="Chromosome"/>
</dbReference>
<protein>
    <submittedName>
        <fullName evidence="2">Uncharacterized protein</fullName>
    </submittedName>
</protein>
<evidence type="ECO:0000313" key="3">
    <source>
        <dbReference type="Proteomes" id="UP000317093"/>
    </source>
</evidence>
<accession>A0A518B3E5</accession>
<gene>
    <name evidence="2" type="ORF">Pan216_23030</name>
</gene>
<organism evidence="2 3">
    <name type="scientific">Kolteria novifilia</name>
    <dbReference type="NCBI Taxonomy" id="2527975"/>
    <lineage>
        <taxon>Bacteria</taxon>
        <taxon>Pseudomonadati</taxon>
        <taxon>Planctomycetota</taxon>
        <taxon>Planctomycetia</taxon>
        <taxon>Kolteriales</taxon>
        <taxon>Kolteriaceae</taxon>
        <taxon>Kolteria</taxon>
    </lineage>
</organism>
<name>A0A518B3E5_9BACT</name>
<evidence type="ECO:0000313" key="2">
    <source>
        <dbReference type="EMBL" id="QDU61446.1"/>
    </source>
</evidence>
<dbReference type="AlphaFoldDB" id="A0A518B3E5"/>
<reference evidence="2 3" key="1">
    <citation type="submission" date="2019-02" db="EMBL/GenBank/DDBJ databases">
        <title>Deep-cultivation of Planctomycetes and their phenomic and genomic characterization uncovers novel biology.</title>
        <authorList>
            <person name="Wiegand S."/>
            <person name="Jogler M."/>
            <person name="Boedeker C."/>
            <person name="Pinto D."/>
            <person name="Vollmers J."/>
            <person name="Rivas-Marin E."/>
            <person name="Kohn T."/>
            <person name="Peeters S.H."/>
            <person name="Heuer A."/>
            <person name="Rast P."/>
            <person name="Oberbeckmann S."/>
            <person name="Bunk B."/>
            <person name="Jeske O."/>
            <person name="Meyerdierks A."/>
            <person name="Storesund J.E."/>
            <person name="Kallscheuer N."/>
            <person name="Luecker S."/>
            <person name="Lage O.M."/>
            <person name="Pohl T."/>
            <person name="Merkel B.J."/>
            <person name="Hornburger P."/>
            <person name="Mueller R.-W."/>
            <person name="Bruemmer F."/>
            <person name="Labrenz M."/>
            <person name="Spormann A.M."/>
            <person name="Op den Camp H."/>
            <person name="Overmann J."/>
            <person name="Amann R."/>
            <person name="Jetten M.S.M."/>
            <person name="Mascher T."/>
            <person name="Medema M.H."/>
            <person name="Devos D.P."/>
            <person name="Kaster A.-K."/>
            <person name="Ovreas L."/>
            <person name="Rohde M."/>
            <person name="Galperin M.Y."/>
            <person name="Jogler C."/>
        </authorList>
    </citation>
    <scope>NUCLEOTIDE SEQUENCE [LARGE SCALE GENOMIC DNA]</scope>
    <source>
        <strain evidence="2 3">Pan216</strain>
    </source>
</reference>
<feature type="region of interest" description="Disordered" evidence="1">
    <location>
        <begin position="28"/>
        <end position="60"/>
    </location>
</feature>
<dbReference type="RefSeq" id="WP_145258039.1">
    <property type="nucleotide sequence ID" value="NZ_CP036279.1"/>
</dbReference>
<keyword evidence="3" id="KW-1185">Reference proteome</keyword>
<evidence type="ECO:0000256" key="1">
    <source>
        <dbReference type="SAM" id="MobiDB-lite"/>
    </source>
</evidence>
<dbReference type="KEGG" id="knv:Pan216_23030"/>